<dbReference type="EMBL" id="CAFBNM010000002">
    <property type="protein sequence ID" value="CAB4946936.1"/>
    <property type="molecule type" value="Genomic_DNA"/>
</dbReference>
<dbReference type="EMBL" id="CAFAZW010000010">
    <property type="protein sequence ID" value="CAB4842388.1"/>
    <property type="molecule type" value="Genomic_DNA"/>
</dbReference>
<dbReference type="EMBL" id="CAFBOO010000003">
    <property type="protein sequence ID" value="CAB4982782.1"/>
    <property type="molecule type" value="Genomic_DNA"/>
</dbReference>
<evidence type="ECO:0000313" key="6">
    <source>
        <dbReference type="EMBL" id="CAB4946936.1"/>
    </source>
</evidence>
<dbReference type="EMBL" id="CAFBPO010000002">
    <property type="protein sequence ID" value="CAB5011755.1"/>
    <property type="molecule type" value="Genomic_DNA"/>
</dbReference>
<evidence type="ECO:0000313" key="2">
    <source>
        <dbReference type="EMBL" id="CAB4673253.1"/>
    </source>
</evidence>
<proteinExistence type="predicted"/>
<evidence type="ECO:0000313" key="7">
    <source>
        <dbReference type="EMBL" id="CAB4982782.1"/>
    </source>
</evidence>
<dbReference type="EMBL" id="CAEZXC010000023">
    <property type="protein sequence ID" value="CAB4673253.1"/>
    <property type="molecule type" value="Genomic_DNA"/>
</dbReference>
<organism evidence="7">
    <name type="scientific">freshwater metagenome</name>
    <dbReference type="NCBI Taxonomy" id="449393"/>
    <lineage>
        <taxon>unclassified sequences</taxon>
        <taxon>metagenomes</taxon>
        <taxon>ecological metagenomes</taxon>
    </lineage>
</organism>
<reference evidence="7" key="1">
    <citation type="submission" date="2020-05" db="EMBL/GenBank/DDBJ databases">
        <authorList>
            <person name="Chiriac C."/>
            <person name="Salcher M."/>
            <person name="Ghai R."/>
            <person name="Kavagutti S V."/>
        </authorList>
    </citation>
    <scope>NUCLEOTIDE SEQUENCE</scope>
</reference>
<evidence type="ECO:0000313" key="5">
    <source>
        <dbReference type="EMBL" id="CAB4842388.1"/>
    </source>
</evidence>
<evidence type="ECO:0000313" key="8">
    <source>
        <dbReference type="EMBL" id="CAB5011755.1"/>
    </source>
</evidence>
<accession>A0A6J7MUG1</accession>
<dbReference type="EMBL" id="CAEZZH010000001">
    <property type="protein sequence ID" value="CAB4744817.1"/>
    <property type="molecule type" value="Genomic_DNA"/>
</dbReference>
<dbReference type="EMBL" id="CAEZUM010000007">
    <property type="protein sequence ID" value="CAB4593669.1"/>
    <property type="molecule type" value="Genomic_DNA"/>
</dbReference>
<dbReference type="AlphaFoldDB" id="A0A6J7MUG1"/>
<protein>
    <submittedName>
        <fullName evidence="7">Unannotated protein</fullName>
    </submittedName>
</protein>
<sequence>MKFLRVHKLAILISVFSIAFSTAPVINTAQAVGEIDEQFQVVNPPGPGYTGYLVNNSRSLARFWTNVATFKVENQVITGMARCKSMEKCPENFTFQLADMNLTPCANSAEVDCIAGITTKNLTTGAVSTSFTPRPELTESFDAAVKGDPGIGLPNGGNPLVVSIPSAAHSAGDLYLVKSDFYSHRDAGTSNRFVLDQLTNSLYPVTVETGQFTPGGPNLDPNNYVGKRIGPGTDTMNASLSGFITDDRCLMATRTICIKSQPFPTNYSFGIALNMSKGFNGWLYGRMANPEVSVTTAVNGGSIKVQILAEPVKVPIVFGWTKNSDLTPEMQERYQKDRGGGLYAGTSRQEPFESISILKGHSNKYDALGIDEFLSWMPFLGDKAVAMPSQWSFQTLNLASDTASELSKCTASVNSLAGLVFTNASVFSSGAPAFNKSEGTLDYKVASPHTKPDGTLTSGTYDLVLNSTVARCLYGFSKAPIGATVSVLSNDGQAQVATTIINEKNGFFRMGAYGFGFSSPTIKMKITQAGAVGAKTTITCVKGKTSKKVTAVKPVCPAGFKKK</sequence>
<evidence type="ECO:0000313" key="9">
    <source>
        <dbReference type="EMBL" id="CAB5070289.1"/>
    </source>
</evidence>
<gene>
    <name evidence="1" type="ORF">UFOPK1824_00216</name>
    <name evidence="2" type="ORF">UFOPK2340_00567</name>
    <name evidence="3" type="ORF">UFOPK2850_00013</name>
    <name evidence="4" type="ORF">UFOPK3027_00607</name>
    <name evidence="5" type="ORF">UFOPK3256_00831</name>
    <name evidence="6" type="ORF">UFOPK3827_00291</name>
    <name evidence="7" type="ORF">UFOPK3982_00530</name>
    <name evidence="8" type="ORF">UFOPK4120_00291</name>
    <name evidence="9" type="ORF">UFOPK4404_00291</name>
</gene>
<evidence type="ECO:0000313" key="3">
    <source>
        <dbReference type="EMBL" id="CAB4744817.1"/>
    </source>
</evidence>
<dbReference type="EMBL" id="CAFAAN010000004">
    <property type="protein sequence ID" value="CAB4800317.1"/>
    <property type="molecule type" value="Genomic_DNA"/>
</dbReference>
<name>A0A6J7MUG1_9ZZZZ</name>
<dbReference type="EMBL" id="CAFBQY010000002">
    <property type="protein sequence ID" value="CAB5070289.1"/>
    <property type="molecule type" value="Genomic_DNA"/>
</dbReference>
<evidence type="ECO:0000313" key="4">
    <source>
        <dbReference type="EMBL" id="CAB4800317.1"/>
    </source>
</evidence>
<evidence type="ECO:0000313" key="1">
    <source>
        <dbReference type="EMBL" id="CAB4593669.1"/>
    </source>
</evidence>